<dbReference type="PANTHER" id="PTHR24299:SF46">
    <property type="entry name" value="CYTOCHROME P450"/>
    <property type="match status" value="1"/>
</dbReference>
<name>A0A8T0PYR4_PANVG</name>
<dbReference type="EMBL" id="CM029050">
    <property type="protein sequence ID" value="KAG2565499.1"/>
    <property type="molecule type" value="Genomic_DNA"/>
</dbReference>
<dbReference type="Proteomes" id="UP000823388">
    <property type="component" value="Chromosome 7N"/>
</dbReference>
<keyword evidence="2" id="KW-1185">Reference proteome</keyword>
<dbReference type="GO" id="GO:0005506">
    <property type="term" value="F:iron ion binding"/>
    <property type="evidence" value="ECO:0007669"/>
    <property type="project" value="InterPro"/>
</dbReference>
<dbReference type="PANTHER" id="PTHR24299">
    <property type="entry name" value="CYTOCHROME P450 FAMILY 1"/>
    <property type="match status" value="1"/>
</dbReference>
<dbReference type="Gene3D" id="1.10.630.10">
    <property type="entry name" value="Cytochrome P450"/>
    <property type="match status" value="1"/>
</dbReference>
<dbReference type="AlphaFoldDB" id="A0A8T0PYR4"/>
<dbReference type="GO" id="GO:0016705">
    <property type="term" value="F:oxidoreductase activity, acting on paired donors, with incorporation or reduction of molecular oxygen"/>
    <property type="evidence" value="ECO:0007669"/>
    <property type="project" value="InterPro"/>
</dbReference>
<dbReference type="SUPFAM" id="SSF48264">
    <property type="entry name" value="Cytochrome P450"/>
    <property type="match status" value="1"/>
</dbReference>
<dbReference type="Pfam" id="PF00067">
    <property type="entry name" value="p450"/>
    <property type="match status" value="1"/>
</dbReference>
<protein>
    <submittedName>
        <fullName evidence="1">Uncharacterized protein</fullName>
    </submittedName>
</protein>
<sequence>MTLKLGLTTTVVISSSAMAREVLTKEDRRLAAWPIRDATRALGWSDRSVGWLPSSNPLWRTFRRVMATHIFSQRSLQQDTHGLRERTVRDLVRYLRGRSGQEVAVGRVLLSSTLNLTSNILFSADIVDMEGGSPERLLETLEAAIDPLMWKPNVSDIFPLLGPLDIQGRRRT</sequence>
<evidence type="ECO:0000313" key="1">
    <source>
        <dbReference type="EMBL" id="KAG2565499.1"/>
    </source>
</evidence>
<dbReference type="InterPro" id="IPR036396">
    <property type="entry name" value="Cyt_P450_sf"/>
</dbReference>
<gene>
    <name evidence="1" type="ORF">PVAP13_7NG113100</name>
</gene>
<accession>A0A8T0PYR4</accession>
<dbReference type="GO" id="GO:0020037">
    <property type="term" value="F:heme binding"/>
    <property type="evidence" value="ECO:0007669"/>
    <property type="project" value="InterPro"/>
</dbReference>
<dbReference type="OrthoDB" id="686267at2759"/>
<evidence type="ECO:0000313" key="2">
    <source>
        <dbReference type="Proteomes" id="UP000823388"/>
    </source>
</evidence>
<comment type="caution">
    <text evidence="1">The sequence shown here is derived from an EMBL/GenBank/DDBJ whole genome shotgun (WGS) entry which is preliminary data.</text>
</comment>
<reference evidence="1" key="1">
    <citation type="submission" date="2020-05" db="EMBL/GenBank/DDBJ databases">
        <title>WGS assembly of Panicum virgatum.</title>
        <authorList>
            <person name="Lovell J.T."/>
            <person name="Jenkins J."/>
            <person name="Shu S."/>
            <person name="Juenger T.E."/>
            <person name="Schmutz J."/>
        </authorList>
    </citation>
    <scope>NUCLEOTIDE SEQUENCE</scope>
    <source>
        <strain evidence="1">AP13</strain>
    </source>
</reference>
<organism evidence="1 2">
    <name type="scientific">Panicum virgatum</name>
    <name type="common">Blackwell switchgrass</name>
    <dbReference type="NCBI Taxonomy" id="38727"/>
    <lineage>
        <taxon>Eukaryota</taxon>
        <taxon>Viridiplantae</taxon>
        <taxon>Streptophyta</taxon>
        <taxon>Embryophyta</taxon>
        <taxon>Tracheophyta</taxon>
        <taxon>Spermatophyta</taxon>
        <taxon>Magnoliopsida</taxon>
        <taxon>Liliopsida</taxon>
        <taxon>Poales</taxon>
        <taxon>Poaceae</taxon>
        <taxon>PACMAD clade</taxon>
        <taxon>Panicoideae</taxon>
        <taxon>Panicodae</taxon>
        <taxon>Paniceae</taxon>
        <taxon>Panicinae</taxon>
        <taxon>Panicum</taxon>
        <taxon>Panicum sect. Hiantes</taxon>
    </lineage>
</organism>
<dbReference type="InterPro" id="IPR001128">
    <property type="entry name" value="Cyt_P450"/>
</dbReference>
<dbReference type="GO" id="GO:0004497">
    <property type="term" value="F:monooxygenase activity"/>
    <property type="evidence" value="ECO:0007669"/>
    <property type="project" value="InterPro"/>
</dbReference>
<proteinExistence type="predicted"/>